<proteinExistence type="predicted"/>
<reference evidence="1" key="1">
    <citation type="journal article" date="2004" name="J. Bacteriol.">
        <title>Structural and functional characterization of gene clusters directing nonribosomal synthesis of bioactive cyclic lipopeptides in Bacillus amyloliquefaciens strain FZB42.</title>
        <authorList>
            <person name="Koumoutsi A."/>
            <person name="Chen X.H."/>
            <person name="Henne A."/>
            <person name="Liesegang H."/>
            <person name="Hitzeroth G."/>
            <person name="Franke P."/>
            <person name="Vater J."/>
            <person name="Borriss R."/>
        </authorList>
    </citation>
    <scope>NUCLEOTIDE SEQUENCE</scope>
    <source>
        <strain evidence="1">FZB42</strain>
    </source>
</reference>
<organism evidence="1">
    <name type="scientific">Bacillus amyloliquefaciens</name>
    <name type="common">Bacillus velezensis</name>
    <dbReference type="NCBI Taxonomy" id="1390"/>
    <lineage>
        <taxon>Bacteria</taxon>
        <taxon>Bacillati</taxon>
        <taxon>Bacillota</taxon>
        <taxon>Bacilli</taxon>
        <taxon>Bacillales</taxon>
        <taxon>Bacillaceae</taxon>
        <taxon>Bacillus</taxon>
        <taxon>Bacillus amyloliquefaciens group</taxon>
    </lineage>
</organism>
<accession>Q70JY8</accession>
<dbReference type="EMBL" id="AJ576102">
    <property type="protein sequence ID" value="CAE11260.1"/>
    <property type="molecule type" value="Genomic_DNA"/>
</dbReference>
<evidence type="ECO:0000313" key="1">
    <source>
        <dbReference type="EMBL" id="CAE11260.1"/>
    </source>
</evidence>
<sequence length="140" mass="16050">MHHRFDRKCGNLFVMLCKQLFERVKAFIPALYGVAAFRSVYIRNRGFVAFKHQRAVHMVEEFNGADADGSDRIAVIAVLHRNKRLFLGSPYVFPVLKGHFQSDFHCFRSAVGVKNACQLFRCDACQHLGKFCCGNVRHTQ</sequence>
<gene>
    <name evidence="1" type="primary">bioA</name>
</gene>
<name>Q70JY8_BACAM</name>
<dbReference type="AlphaFoldDB" id="Q70JY8"/>
<protein>
    <submittedName>
        <fullName evidence="1">BioA protein</fullName>
    </submittedName>
</protein>